<feature type="transmembrane region" description="Helical" evidence="1">
    <location>
        <begin position="53"/>
        <end position="78"/>
    </location>
</feature>
<dbReference type="AlphaFoldDB" id="A0AAW5VCW8"/>
<keyword evidence="5" id="KW-1185">Reference proteome</keyword>
<evidence type="ECO:0000313" key="5">
    <source>
        <dbReference type="Proteomes" id="UP001208912"/>
    </source>
</evidence>
<evidence type="ECO:0008006" key="6">
    <source>
        <dbReference type="Google" id="ProtNLM"/>
    </source>
</evidence>
<evidence type="ECO:0000256" key="1">
    <source>
        <dbReference type="SAM" id="Phobius"/>
    </source>
</evidence>
<keyword evidence="1" id="KW-1133">Transmembrane helix</keyword>
<keyword evidence="1" id="KW-0812">Transmembrane</keyword>
<dbReference type="Proteomes" id="UP001208540">
    <property type="component" value="Unassembled WGS sequence"/>
</dbReference>
<dbReference type="PROSITE" id="PS51257">
    <property type="entry name" value="PROKAR_LIPOPROTEIN"/>
    <property type="match status" value="1"/>
</dbReference>
<evidence type="ECO:0000313" key="3">
    <source>
        <dbReference type="EMBL" id="MCW7529446.1"/>
    </source>
</evidence>
<evidence type="ECO:0000313" key="2">
    <source>
        <dbReference type="EMBL" id="MCW7525580.1"/>
    </source>
</evidence>
<dbReference type="Proteomes" id="UP001208912">
    <property type="component" value="Unassembled WGS sequence"/>
</dbReference>
<sequence length="120" mass="13843">MYPKFIRIIIIFNLVSFVGCVSIPFNPANHTDDCLAYYYQTKRQVTEVFDENVLTLGLVVTLSLLHSALSPVFLIPILTTPYIHYKNKVKADEILDQWKKERCEIGELNNPETKVRPTDL</sequence>
<dbReference type="RefSeq" id="WP_265350884.1">
    <property type="nucleotide sequence ID" value="NZ_JAMQPL010000001.1"/>
</dbReference>
<evidence type="ECO:0000313" key="4">
    <source>
        <dbReference type="Proteomes" id="UP001208540"/>
    </source>
</evidence>
<dbReference type="EMBL" id="JAMQPM010000001">
    <property type="protein sequence ID" value="MCW7525580.1"/>
    <property type="molecule type" value="Genomic_DNA"/>
</dbReference>
<dbReference type="EMBL" id="JAMQPL010000001">
    <property type="protein sequence ID" value="MCW7529446.1"/>
    <property type="molecule type" value="Genomic_DNA"/>
</dbReference>
<gene>
    <name evidence="2" type="ORF">ND861_04410</name>
    <name evidence="3" type="ORF">ND862_04405</name>
</gene>
<organism evidence="3 4">
    <name type="scientific">Leptospira soteropolitanensis</name>
    <dbReference type="NCBI Taxonomy" id="2950025"/>
    <lineage>
        <taxon>Bacteria</taxon>
        <taxon>Pseudomonadati</taxon>
        <taxon>Spirochaetota</taxon>
        <taxon>Spirochaetia</taxon>
        <taxon>Leptospirales</taxon>
        <taxon>Leptospiraceae</taxon>
        <taxon>Leptospira</taxon>
    </lineage>
</organism>
<feature type="transmembrane region" description="Helical" evidence="1">
    <location>
        <begin position="5"/>
        <end position="25"/>
    </location>
</feature>
<protein>
    <recommendedName>
        <fullName evidence="6">Lipoprotein</fullName>
    </recommendedName>
</protein>
<name>A0AAW5VCW8_9LEPT</name>
<keyword evidence="1" id="KW-0472">Membrane</keyword>
<proteinExistence type="predicted"/>
<reference evidence="3 5" key="1">
    <citation type="submission" date="2022-06" db="EMBL/GenBank/DDBJ databases">
        <title>Leptospira isolates from biofilms formed at urban environments.</title>
        <authorList>
            <person name="Ribeiro P.S."/>
            <person name="Sousa T."/>
            <person name="Carvalho N."/>
            <person name="Aburjaile F."/>
            <person name="Neves F."/>
            <person name="Oliveira D."/>
            <person name="Blanco L."/>
            <person name="Lima J."/>
            <person name="Costa F."/>
            <person name="Brenig B."/>
            <person name="Soares S."/>
            <person name="Ramos R."/>
            <person name="Goes-Neto A."/>
            <person name="Matiuzzi M."/>
            <person name="Azevedo V."/>
            <person name="Ristow P."/>
        </authorList>
    </citation>
    <scope>NUCLEOTIDE SEQUENCE</scope>
    <source>
        <strain evidence="2 5">VSF19</strain>
        <strain evidence="3">VSF20</strain>
    </source>
</reference>
<accession>A0AAW5VCW8</accession>
<comment type="caution">
    <text evidence="3">The sequence shown here is derived from an EMBL/GenBank/DDBJ whole genome shotgun (WGS) entry which is preliminary data.</text>
</comment>